<protein>
    <submittedName>
        <fullName evidence="2">Similar to the Nter part of tr|Q10YE3|Q10YE3_TRIEI DNA binding domain</fullName>
    </submittedName>
</protein>
<gene>
    <name evidence="2" type="ORF">IPF_168</name>
</gene>
<dbReference type="AlphaFoldDB" id="A8YGC7"/>
<reference evidence="2" key="1">
    <citation type="submission" date="2007-08" db="EMBL/GenBank/DDBJ databases">
        <authorList>
            <person name="Frangeul L."/>
        </authorList>
    </citation>
    <scope>NUCLEOTIDE SEQUENCE</scope>
    <source>
        <strain evidence="2">PCC 7806</strain>
    </source>
</reference>
<name>A8YGC7_MICA7</name>
<evidence type="ECO:0000313" key="2">
    <source>
        <dbReference type="EMBL" id="CAO87231.1"/>
    </source>
</evidence>
<dbReference type="CDD" id="cd04762">
    <property type="entry name" value="HTH_MerR-trunc"/>
    <property type="match status" value="1"/>
</dbReference>
<accession>A8YGC7</accession>
<dbReference type="Pfam" id="PF00376">
    <property type="entry name" value="MerR"/>
    <property type="match status" value="1"/>
</dbReference>
<dbReference type="EMBL" id="AM778938">
    <property type="protein sequence ID" value="CAO87231.1"/>
    <property type="molecule type" value="Genomic_DNA"/>
</dbReference>
<proteinExistence type="predicted"/>
<evidence type="ECO:0000259" key="1">
    <source>
        <dbReference type="PROSITE" id="PS50937"/>
    </source>
</evidence>
<dbReference type="PROSITE" id="PS50937">
    <property type="entry name" value="HTH_MERR_2"/>
    <property type="match status" value="1"/>
</dbReference>
<dbReference type="SUPFAM" id="SSF46955">
    <property type="entry name" value="Putative DNA-binding domain"/>
    <property type="match status" value="1"/>
</dbReference>
<dbReference type="GO" id="GO:0003677">
    <property type="term" value="F:DNA binding"/>
    <property type="evidence" value="ECO:0007669"/>
    <property type="project" value="InterPro"/>
</dbReference>
<organism evidence="2">
    <name type="scientific">Microcystis aeruginosa (strain PCC 7806)</name>
    <dbReference type="NCBI Taxonomy" id="267872"/>
    <lineage>
        <taxon>Bacteria</taxon>
        <taxon>Bacillati</taxon>
        <taxon>Cyanobacteriota</taxon>
        <taxon>Cyanophyceae</taxon>
        <taxon>Oscillatoriophycideae</taxon>
        <taxon>Chroococcales</taxon>
        <taxon>Microcystaceae</taxon>
        <taxon>Microcystis</taxon>
    </lineage>
</organism>
<dbReference type="InterPro" id="IPR010093">
    <property type="entry name" value="SinI_DNA-bd"/>
</dbReference>
<dbReference type="InterPro" id="IPR009061">
    <property type="entry name" value="DNA-bd_dom_put_sf"/>
</dbReference>
<dbReference type="InterPro" id="IPR000551">
    <property type="entry name" value="MerR-type_HTH_dom"/>
</dbReference>
<dbReference type="NCBIfam" id="TIGR01764">
    <property type="entry name" value="excise"/>
    <property type="match status" value="1"/>
</dbReference>
<dbReference type="GO" id="GO:0006355">
    <property type="term" value="P:regulation of DNA-templated transcription"/>
    <property type="evidence" value="ECO:0007669"/>
    <property type="project" value="InterPro"/>
</dbReference>
<feature type="domain" description="HTH merR-type" evidence="1">
    <location>
        <begin position="4"/>
        <end position="53"/>
    </location>
</feature>
<dbReference type="Gene3D" id="1.10.1660.10">
    <property type="match status" value="1"/>
</dbReference>
<sequence length="53" mass="6240">MDNLITIREASGLLGVSIKTLRRWEQQGKISSIRTPGGHRRYRRQDILYHFSK</sequence>